<name>A0A0F8ZQV9_9ZZZZ</name>
<evidence type="ECO:0000313" key="1">
    <source>
        <dbReference type="EMBL" id="KKK96238.1"/>
    </source>
</evidence>
<reference evidence="1" key="1">
    <citation type="journal article" date="2015" name="Nature">
        <title>Complex archaea that bridge the gap between prokaryotes and eukaryotes.</title>
        <authorList>
            <person name="Spang A."/>
            <person name="Saw J.H."/>
            <person name="Jorgensen S.L."/>
            <person name="Zaremba-Niedzwiedzka K."/>
            <person name="Martijn J."/>
            <person name="Lind A.E."/>
            <person name="van Eijk R."/>
            <person name="Schleper C."/>
            <person name="Guy L."/>
            <person name="Ettema T.J."/>
        </authorList>
    </citation>
    <scope>NUCLEOTIDE SEQUENCE</scope>
</reference>
<dbReference type="AlphaFoldDB" id="A0A0F8ZQV9"/>
<comment type="caution">
    <text evidence="1">The sequence shown here is derived from an EMBL/GenBank/DDBJ whole genome shotgun (WGS) entry which is preliminary data.</text>
</comment>
<accession>A0A0F8ZQV9</accession>
<protein>
    <submittedName>
        <fullName evidence="1">Uncharacterized protein</fullName>
    </submittedName>
</protein>
<gene>
    <name evidence="1" type="ORF">LCGC14_2664770</name>
</gene>
<sequence>MTITSVRLGAKRLLFVKLLRANIVKFDFSREVRSFVDDKLIKAYPDIAKQAGLIK</sequence>
<proteinExistence type="predicted"/>
<organism evidence="1">
    <name type="scientific">marine sediment metagenome</name>
    <dbReference type="NCBI Taxonomy" id="412755"/>
    <lineage>
        <taxon>unclassified sequences</taxon>
        <taxon>metagenomes</taxon>
        <taxon>ecological metagenomes</taxon>
    </lineage>
</organism>
<dbReference type="EMBL" id="LAZR01046567">
    <property type="protein sequence ID" value="KKK96238.1"/>
    <property type="molecule type" value="Genomic_DNA"/>
</dbReference>